<keyword evidence="3" id="KW-1185">Reference proteome</keyword>
<evidence type="ECO:0000313" key="2">
    <source>
        <dbReference type="EMBL" id="OSM08454.1"/>
    </source>
</evidence>
<feature type="domain" description="InsA N-terminal zinc ribbon" evidence="1">
    <location>
        <begin position="1"/>
        <end position="34"/>
    </location>
</feature>
<dbReference type="AlphaFoldDB" id="A0A1Y2K9V7"/>
<dbReference type="OrthoDB" id="7355934at2"/>
<comment type="caution">
    <text evidence="2">The sequence shown here is derived from an EMBL/GenBank/DDBJ whole genome shotgun (WGS) entry which is preliminary data.</text>
</comment>
<name>A0A1Y2K9V7_9PROT</name>
<reference evidence="2 3" key="1">
    <citation type="journal article" date="2016" name="BMC Genomics">
        <title>Combined genomic and structural analyses of a cultured magnetotactic bacterium reveals its niche adaptation to a dynamic environment.</title>
        <authorList>
            <person name="Araujo A.C."/>
            <person name="Morillo V."/>
            <person name="Cypriano J."/>
            <person name="Teixeira L.C."/>
            <person name="Leao P."/>
            <person name="Lyra S."/>
            <person name="Almeida L.G."/>
            <person name="Bazylinski D.A."/>
            <person name="Vasconcellos A.T."/>
            <person name="Abreu F."/>
            <person name="Lins U."/>
        </authorList>
    </citation>
    <scope>NUCLEOTIDE SEQUENCE [LARGE SCALE GENOMIC DNA]</scope>
    <source>
        <strain evidence="2 3">IT-1</strain>
    </source>
</reference>
<dbReference type="EMBL" id="LVJN01000011">
    <property type="protein sequence ID" value="OSM08454.1"/>
    <property type="molecule type" value="Genomic_DNA"/>
</dbReference>
<organism evidence="2 3">
    <name type="scientific">Magnetofaba australis IT-1</name>
    <dbReference type="NCBI Taxonomy" id="1434232"/>
    <lineage>
        <taxon>Bacteria</taxon>
        <taxon>Pseudomonadati</taxon>
        <taxon>Pseudomonadota</taxon>
        <taxon>Magnetococcia</taxon>
        <taxon>Magnetococcales</taxon>
        <taxon>Magnetococcaceae</taxon>
        <taxon>Magnetofaba</taxon>
    </lineage>
</organism>
<protein>
    <submittedName>
        <fullName evidence="2">Putative insertion element protein</fullName>
    </submittedName>
</protein>
<evidence type="ECO:0000259" key="1">
    <source>
        <dbReference type="Pfam" id="PF03811"/>
    </source>
</evidence>
<dbReference type="InterPro" id="IPR003220">
    <property type="entry name" value="InsA_N_dom_Znf"/>
</dbReference>
<dbReference type="RefSeq" id="WP_085440139.1">
    <property type="nucleotide sequence ID" value="NZ_LVJN01000011.1"/>
</dbReference>
<dbReference type="Pfam" id="PF03811">
    <property type="entry name" value="Zn_ribbon_InsA"/>
    <property type="match status" value="1"/>
</dbReference>
<dbReference type="Proteomes" id="UP000194003">
    <property type="component" value="Unassembled WGS sequence"/>
</dbReference>
<proteinExistence type="predicted"/>
<gene>
    <name evidence="2" type="ORF">MAIT1_04636</name>
</gene>
<accession>A0A1Y2K9V7</accession>
<evidence type="ECO:0000313" key="3">
    <source>
        <dbReference type="Proteomes" id="UP000194003"/>
    </source>
</evidence>
<dbReference type="GO" id="GO:0006313">
    <property type="term" value="P:DNA transposition"/>
    <property type="evidence" value="ECO:0007669"/>
    <property type="project" value="InterPro"/>
</dbReference>
<sequence length="103" mass="11349">MATVEIPVRCPDCGSLDVIKFGKHRNGEQRYRCNNGGCERTIFMLDDASWMALATLKNAIAHHLINGYGIAQTADHLGVHPELVTQTLAMSPMQAQAARRMVL</sequence>